<dbReference type="EMBL" id="MU857143">
    <property type="protein sequence ID" value="KAK4149592.1"/>
    <property type="molecule type" value="Genomic_DNA"/>
</dbReference>
<keyword evidence="3" id="KW-1185">Reference proteome</keyword>
<evidence type="ECO:0000313" key="2">
    <source>
        <dbReference type="EMBL" id="KAK4149592.1"/>
    </source>
</evidence>
<feature type="region of interest" description="Disordered" evidence="1">
    <location>
        <begin position="1"/>
        <end position="106"/>
    </location>
</feature>
<evidence type="ECO:0008006" key="4">
    <source>
        <dbReference type="Google" id="ProtNLM"/>
    </source>
</evidence>
<organism evidence="2 3">
    <name type="scientific">Chaetomidium leptoderma</name>
    <dbReference type="NCBI Taxonomy" id="669021"/>
    <lineage>
        <taxon>Eukaryota</taxon>
        <taxon>Fungi</taxon>
        <taxon>Dikarya</taxon>
        <taxon>Ascomycota</taxon>
        <taxon>Pezizomycotina</taxon>
        <taxon>Sordariomycetes</taxon>
        <taxon>Sordariomycetidae</taxon>
        <taxon>Sordariales</taxon>
        <taxon>Chaetomiaceae</taxon>
        <taxon>Chaetomidium</taxon>
    </lineage>
</organism>
<accession>A0AAN6VDX1</accession>
<evidence type="ECO:0000256" key="1">
    <source>
        <dbReference type="SAM" id="MobiDB-lite"/>
    </source>
</evidence>
<dbReference type="Proteomes" id="UP001302745">
    <property type="component" value="Unassembled WGS sequence"/>
</dbReference>
<dbReference type="AlphaFoldDB" id="A0AAN6VDX1"/>
<feature type="compositionally biased region" description="Low complexity" evidence="1">
    <location>
        <begin position="26"/>
        <end position="43"/>
    </location>
</feature>
<name>A0AAN6VDX1_9PEZI</name>
<feature type="compositionally biased region" description="Low complexity" evidence="1">
    <location>
        <begin position="59"/>
        <end position="77"/>
    </location>
</feature>
<feature type="region of interest" description="Disordered" evidence="1">
    <location>
        <begin position="313"/>
        <end position="333"/>
    </location>
</feature>
<reference evidence="2" key="2">
    <citation type="submission" date="2023-05" db="EMBL/GenBank/DDBJ databases">
        <authorList>
            <consortium name="Lawrence Berkeley National Laboratory"/>
            <person name="Steindorff A."/>
            <person name="Hensen N."/>
            <person name="Bonometti L."/>
            <person name="Westerberg I."/>
            <person name="Brannstrom I.O."/>
            <person name="Guillou S."/>
            <person name="Cros-Aarteil S."/>
            <person name="Calhoun S."/>
            <person name="Haridas S."/>
            <person name="Kuo A."/>
            <person name="Mondo S."/>
            <person name="Pangilinan J."/>
            <person name="Riley R."/>
            <person name="Labutti K."/>
            <person name="Andreopoulos B."/>
            <person name="Lipzen A."/>
            <person name="Chen C."/>
            <person name="Yanf M."/>
            <person name="Daum C."/>
            <person name="Ng V."/>
            <person name="Clum A."/>
            <person name="Ohm R."/>
            <person name="Martin F."/>
            <person name="Silar P."/>
            <person name="Natvig D."/>
            <person name="Lalanne C."/>
            <person name="Gautier V."/>
            <person name="Ament-Velasquez S.L."/>
            <person name="Kruys A."/>
            <person name="Hutchinson M.I."/>
            <person name="Powell A.J."/>
            <person name="Barry K."/>
            <person name="Miller A.N."/>
            <person name="Grigoriev I.V."/>
            <person name="Debuchy R."/>
            <person name="Gladieux P."/>
            <person name="Thoren M.H."/>
            <person name="Johannesson H."/>
        </authorList>
    </citation>
    <scope>NUCLEOTIDE SEQUENCE</scope>
    <source>
        <strain evidence="2">CBS 538.74</strain>
    </source>
</reference>
<gene>
    <name evidence="2" type="ORF">C8A00DRAFT_18740</name>
</gene>
<protein>
    <recommendedName>
        <fullName evidence="4">Mating-type switching protein swi10</fullName>
    </recommendedName>
</protein>
<reference evidence="2" key="1">
    <citation type="journal article" date="2023" name="Mol. Phylogenet. Evol.">
        <title>Genome-scale phylogeny and comparative genomics of the fungal order Sordariales.</title>
        <authorList>
            <person name="Hensen N."/>
            <person name="Bonometti L."/>
            <person name="Westerberg I."/>
            <person name="Brannstrom I.O."/>
            <person name="Guillou S."/>
            <person name="Cros-Aarteil S."/>
            <person name="Calhoun S."/>
            <person name="Haridas S."/>
            <person name="Kuo A."/>
            <person name="Mondo S."/>
            <person name="Pangilinan J."/>
            <person name="Riley R."/>
            <person name="LaButti K."/>
            <person name="Andreopoulos B."/>
            <person name="Lipzen A."/>
            <person name="Chen C."/>
            <person name="Yan M."/>
            <person name="Daum C."/>
            <person name="Ng V."/>
            <person name="Clum A."/>
            <person name="Steindorff A."/>
            <person name="Ohm R.A."/>
            <person name="Martin F."/>
            <person name="Silar P."/>
            <person name="Natvig D.O."/>
            <person name="Lalanne C."/>
            <person name="Gautier V."/>
            <person name="Ament-Velasquez S.L."/>
            <person name="Kruys A."/>
            <person name="Hutchinson M.I."/>
            <person name="Powell A.J."/>
            <person name="Barry K."/>
            <person name="Miller A.N."/>
            <person name="Grigoriev I.V."/>
            <person name="Debuchy R."/>
            <person name="Gladieux P."/>
            <person name="Hiltunen Thoren M."/>
            <person name="Johannesson H."/>
        </authorList>
    </citation>
    <scope>NUCLEOTIDE SEQUENCE</scope>
    <source>
        <strain evidence="2">CBS 538.74</strain>
    </source>
</reference>
<sequence length="333" mass="36531">MEQGKEGLLATSPAKAPRLRRKLQKSLRQQPSSIASRFGSSASNQALPRKTCDTTDSKPTTPQAQQSPSASDSTAPTRPKMRRRAKTPVLSIGQLEDIPRQGRGLSRTSSVDLIAEQYKAILEVQRSSPYSDDNHSDEPPLSHQEIDIDELVMLRRRRSSNSLPGQTSSGDSTRMVGLANLSPTSDDGTLVSFQEEAVYFKPVSFSPEPESPILPLSQPQTTTHDYNDDDDDNVGLQICLDLLTRELSSAIAGRPCRSSVDTSALQVLAMIEAYERLRDQMAELSSGNEQARSLEMMFDMWLRALHSIHHSMTGGQGVGDNDYGAELGTEELD</sequence>
<proteinExistence type="predicted"/>
<comment type="caution">
    <text evidence="2">The sequence shown here is derived from an EMBL/GenBank/DDBJ whole genome shotgun (WGS) entry which is preliminary data.</text>
</comment>
<feature type="compositionally biased region" description="Basic and acidic residues" evidence="1">
    <location>
        <begin position="132"/>
        <end position="146"/>
    </location>
</feature>
<evidence type="ECO:0000313" key="3">
    <source>
        <dbReference type="Proteomes" id="UP001302745"/>
    </source>
</evidence>
<feature type="region of interest" description="Disordered" evidence="1">
    <location>
        <begin position="127"/>
        <end position="148"/>
    </location>
</feature>